<comment type="similarity">
    <text evidence="1 7">Belongs to the universal ribosomal protein uL18 family.</text>
</comment>
<keyword evidence="3 7" id="KW-0694">RNA-binding</keyword>
<keyword evidence="4 7" id="KW-0689">Ribosomal protein</keyword>
<dbReference type="Gene3D" id="3.30.420.100">
    <property type="match status" value="1"/>
</dbReference>
<dbReference type="InterPro" id="IPR057268">
    <property type="entry name" value="Ribosomal_L18"/>
</dbReference>
<dbReference type="NCBIfam" id="TIGR00060">
    <property type="entry name" value="L18_bact"/>
    <property type="match status" value="1"/>
</dbReference>
<dbReference type="RefSeq" id="WP_283823649.1">
    <property type="nucleotide sequence ID" value="NZ_JASDAY010000022.1"/>
</dbReference>
<keyword evidence="2 7" id="KW-0699">rRNA-binding</keyword>
<dbReference type="PANTHER" id="PTHR12899:SF3">
    <property type="entry name" value="LARGE RIBOSOMAL SUBUNIT PROTEIN UL18M"/>
    <property type="match status" value="1"/>
</dbReference>
<dbReference type="GO" id="GO:0006412">
    <property type="term" value="P:translation"/>
    <property type="evidence" value="ECO:0007669"/>
    <property type="project" value="UniProtKB-UniRule"/>
</dbReference>
<dbReference type="CDD" id="cd00432">
    <property type="entry name" value="Ribosomal_L18_L5e"/>
    <property type="match status" value="1"/>
</dbReference>
<evidence type="ECO:0000256" key="3">
    <source>
        <dbReference type="ARBA" id="ARBA00022884"/>
    </source>
</evidence>
<dbReference type="InterPro" id="IPR004389">
    <property type="entry name" value="Ribosomal_uL18_bac-type"/>
</dbReference>
<organism evidence="8 9">
    <name type="scientific">Mycoplasma phocimorsus</name>
    <dbReference type="NCBI Taxonomy" id="3045839"/>
    <lineage>
        <taxon>Bacteria</taxon>
        <taxon>Bacillati</taxon>
        <taxon>Mycoplasmatota</taxon>
        <taxon>Mollicutes</taxon>
        <taxon>Mycoplasmataceae</taxon>
        <taxon>Mycoplasma</taxon>
    </lineage>
</organism>
<evidence type="ECO:0000313" key="9">
    <source>
        <dbReference type="Proteomes" id="UP001224428"/>
    </source>
</evidence>
<dbReference type="InterPro" id="IPR005484">
    <property type="entry name" value="Ribosomal_uL18_bac/plant/anim"/>
</dbReference>
<dbReference type="HAMAP" id="MF_01337_B">
    <property type="entry name" value="Ribosomal_uL18_B"/>
    <property type="match status" value="1"/>
</dbReference>
<evidence type="ECO:0000256" key="7">
    <source>
        <dbReference type="HAMAP-Rule" id="MF_01337"/>
    </source>
</evidence>
<name>A0AAJ1PTA7_9MOLU</name>
<sequence length="114" mass="12849">MKTRNEARKIKHVKIRRSISGTHEVPRISVFKSHTNFYAQAIDDIKGHTLCSLNTKGNKEFSGNIQAAEKLGSDFGKLLLKNNITKVVFDRSGYIFHGKVKAFADAIRKEGVKF</sequence>
<dbReference type="AlphaFoldDB" id="A0AAJ1PTA7"/>
<dbReference type="PANTHER" id="PTHR12899">
    <property type="entry name" value="39S RIBOSOMAL PROTEIN L18, MITOCHONDRIAL"/>
    <property type="match status" value="1"/>
</dbReference>
<dbReference type="Proteomes" id="UP001224428">
    <property type="component" value="Unassembled WGS sequence"/>
</dbReference>
<dbReference type="GO" id="GO:0008097">
    <property type="term" value="F:5S rRNA binding"/>
    <property type="evidence" value="ECO:0007669"/>
    <property type="project" value="TreeGrafter"/>
</dbReference>
<accession>A0AAJ1PTA7</accession>
<comment type="caution">
    <text evidence="8">The sequence shown here is derived from an EMBL/GenBank/DDBJ whole genome shotgun (WGS) entry which is preliminary data.</text>
</comment>
<evidence type="ECO:0000256" key="4">
    <source>
        <dbReference type="ARBA" id="ARBA00022980"/>
    </source>
</evidence>
<proteinExistence type="inferred from homology"/>
<dbReference type="EMBL" id="JASDDP010000016">
    <property type="protein sequence ID" value="MDJ1645802.1"/>
    <property type="molecule type" value="Genomic_DNA"/>
</dbReference>
<protein>
    <recommendedName>
        <fullName evidence="6 7">Large ribosomal subunit protein uL18</fullName>
    </recommendedName>
</protein>
<evidence type="ECO:0000313" key="8">
    <source>
        <dbReference type="EMBL" id="MDJ1645802.1"/>
    </source>
</evidence>
<evidence type="ECO:0000256" key="6">
    <source>
        <dbReference type="ARBA" id="ARBA00035197"/>
    </source>
</evidence>
<evidence type="ECO:0000256" key="1">
    <source>
        <dbReference type="ARBA" id="ARBA00007116"/>
    </source>
</evidence>
<dbReference type="SUPFAM" id="SSF53137">
    <property type="entry name" value="Translational machinery components"/>
    <property type="match status" value="1"/>
</dbReference>
<evidence type="ECO:0000256" key="2">
    <source>
        <dbReference type="ARBA" id="ARBA00022730"/>
    </source>
</evidence>
<evidence type="ECO:0000256" key="5">
    <source>
        <dbReference type="ARBA" id="ARBA00023274"/>
    </source>
</evidence>
<comment type="function">
    <text evidence="7">This is one of the proteins that bind and probably mediate the attachment of the 5S RNA into the large ribosomal subunit, where it forms part of the central protuberance.</text>
</comment>
<reference evidence="8" key="1">
    <citation type="submission" date="2023-05" db="EMBL/GenBank/DDBJ databases">
        <title>Mycoplasma phocimorsus sp. nov., isolated from Scandinavian patients with seal finger or septic arthritis after contact with seals.</title>
        <authorList>
            <person name="Skafte-Holm A."/>
            <person name="Pedersen T.R."/>
            <person name="Froelund M."/>
            <person name="Stegger M."/>
            <person name="Qvortrup K."/>
            <person name="Michaels D.L."/>
            <person name="Brown D.R."/>
            <person name="Jensen J.S."/>
        </authorList>
    </citation>
    <scope>NUCLEOTIDE SEQUENCE</scope>
    <source>
        <strain evidence="8">M5725</strain>
    </source>
</reference>
<comment type="subunit">
    <text evidence="7">Part of the 50S ribosomal subunit; part of the 5S rRNA/L5/L18/L25 subcomplex. Contacts the 5S and 23S rRNAs.</text>
</comment>
<keyword evidence="5 7" id="KW-0687">Ribonucleoprotein</keyword>
<dbReference type="Pfam" id="PF00861">
    <property type="entry name" value="Ribosomal_L18p"/>
    <property type="match status" value="1"/>
</dbReference>
<dbReference type="GO" id="GO:0005737">
    <property type="term" value="C:cytoplasm"/>
    <property type="evidence" value="ECO:0007669"/>
    <property type="project" value="UniProtKB-ARBA"/>
</dbReference>
<dbReference type="GO" id="GO:0005840">
    <property type="term" value="C:ribosome"/>
    <property type="evidence" value="ECO:0007669"/>
    <property type="project" value="UniProtKB-KW"/>
</dbReference>
<keyword evidence="9" id="KW-1185">Reference proteome</keyword>
<dbReference type="GO" id="GO:1990904">
    <property type="term" value="C:ribonucleoprotein complex"/>
    <property type="evidence" value="ECO:0007669"/>
    <property type="project" value="UniProtKB-KW"/>
</dbReference>
<gene>
    <name evidence="7 8" type="primary">rplR</name>
    <name evidence="8" type="ORF">QLQ80_01705</name>
</gene>
<dbReference type="GO" id="GO:0003735">
    <property type="term" value="F:structural constituent of ribosome"/>
    <property type="evidence" value="ECO:0007669"/>
    <property type="project" value="InterPro"/>
</dbReference>